<feature type="compositionally biased region" description="Basic and acidic residues" evidence="1">
    <location>
        <begin position="1885"/>
        <end position="1895"/>
    </location>
</feature>
<feature type="compositionally biased region" description="Basic and acidic residues" evidence="1">
    <location>
        <begin position="803"/>
        <end position="820"/>
    </location>
</feature>
<evidence type="ECO:0000256" key="2">
    <source>
        <dbReference type="SAM" id="SignalP"/>
    </source>
</evidence>
<name>A0A086JDR2_TOXGO</name>
<feature type="compositionally biased region" description="Basic and acidic residues" evidence="1">
    <location>
        <begin position="2106"/>
        <end position="2115"/>
    </location>
</feature>
<feature type="compositionally biased region" description="Polar residues" evidence="1">
    <location>
        <begin position="385"/>
        <end position="410"/>
    </location>
</feature>
<dbReference type="VEuPathDB" id="ToxoDB:TGDOM2_216290"/>
<dbReference type="OrthoDB" id="295668at2759"/>
<feature type="region of interest" description="Disordered" evidence="1">
    <location>
        <begin position="562"/>
        <end position="610"/>
    </location>
</feature>
<feature type="region of interest" description="Disordered" evidence="1">
    <location>
        <begin position="933"/>
        <end position="1019"/>
    </location>
</feature>
<feature type="compositionally biased region" description="Low complexity" evidence="1">
    <location>
        <begin position="2022"/>
        <end position="2032"/>
    </location>
</feature>
<feature type="compositionally biased region" description="Low complexity" evidence="1">
    <location>
        <begin position="1438"/>
        <end position="1455"/>
    </location>
</feature>
<feature type="compositionally biased region" description="Basic and acidic residues" evidence="1">
    <location>
        <begin position="462"/>
        <end position="488"/>
    </location>
</feature>
<feature type="chain" id="PRO_5013379938" evidence="2">
    <location>
        <begin position="16"/>
        <end position="2204"/>
    </location>
</feature>
<evidence type="ECO:0000256" key="1">
    <source>
        <dbReference type="SAM" id="MobiDB-lite"/>
    </source>
</evidence>
<feature type="compositionally biased region" description="Polar residues" evidence="1">
    <location>
        <begin position="578"/>
        <end position="593"/>
    </location>
</feature>
<feature type="compositionally biased region" description="Basic and acidic residues" evidence="1">
    <location>
        <begin position="1062"/>
        <end position="1073"/>
    </location>
</feature>
<proteinExistence type="predicted"/>
<feature type="compositionally biased region" description="Basic and acidic residues" evidence="1">
    <location>
        <begin position="1858"/>
        <end position="1875"/>
    </location>
</feature>
<accession>A0A086JDR2</accession>
<feature type="compositionally biased region" description="Basic and acidic residues" evidence="1">
    <location>
        <begin position="355"/>
        <end position="367"/>
    </location>
</feature>
<dbReference type="Proteomes" id="UP000028837">
    <property type="component" value="Unassembled WGS sequence"/>
</dbReference>
<protein>
    <submittedName>
        <fullName evidence="3">Amine-terminal region of chorein, A TM vesicle-mediated sorter</fullName>
    </submittedName>
</protein>
<feature type="signal peptide" evidence="2">
    <location>
        <begin position="1"/>
        <end position="15"/>
    </location>
</feature>
<gene>
    <name evidence="3" type="ORF">TGDOM2_216290</name>
</gene>
<feature type="compositionally biased region" description="Acidic residues" evidence="1">
    <location>
        <begin position="1195"/>
        <end position="1206"/>
    </location>
</feature>
<feature type="region of interest" description="Disordered" evidence="1">
    <location>
        <begin position="1337"/>
        <end position="1411"/>
    </location>
</feature>
<dbReference type="EMBL" id="AHZU02001648">
    <property type="protein sequence ID" value="KFG30280.1"/>
    <property type="molecule type" value="Genomic_DNA"/>
</dbReference>
<feature type="region of interest" description="Disordered" evidence="1">
    <location>
        <begin position="327"/>
        <end position="493"/>
    </location>
</feature>
<feature type="compositionally biased region" description="Basic and acidic residues" evidence="1">
    <location>
        <begin position="1010"/>
        <end position="1019"/>
    </location>
</feature>
<feature type="compositionally biased region" description="Basic and acidic residues" evidence="1">
    <location>
        <begin position="880"/>
        <end position="892"/>
    </location>
</feature>
<keyword evidence="2" id="KW-0732">Signal</keyword>
<feature type="compositionally biased region" description="Polar residues" evidence="1">
    <location>
        <begin position="1967"/>
        <end position="1984"/>
    </location>
</feature>
<feature type="region of interest" description="Disordered" evidence="1">
    <location>
        <begin position="1062"/>
        <end position="1143"/>
    </location>
</feature>
<feature type="compositionally biased region" description="Basic and acidic residues" evidence="1">
    <location>
        <begin position="1828"/>
        <end position="1845"/>
    </location>
</feature>
<reference evidence="3 4" key="1">
    <citation type="submission" date="2014-02" db="EMBL/GenBank/DDBJ databases">
        <authorList>
            <person name="Sibley D."/>
            <person name="Venepally P."/>
            <person name="Karamycheva S."/>
            <person name="Hadjithomas M."/>
            <person name="Khan A."/>
            <person name="Brunk B."/>
            <person name="Roos D."/>
            <person name="Caler E."/>
            <person name="Lorenzi H."/>
        </authorList>
    </citation>
    <scope>NUCLEOTIDE SEQUENCE [LARGE SCALE GENOMIC DNA]</scope>
    <source>
        <strain evidence="3 4">GAB2-2007-GAL-DOM2</strain>
    </source>
</reference>
<feature type="region of interest" description="Disordered" evidence="1">
    <location>
        <begin position="1438"/>
        <end position="1463"/>
    </location>
</feature>
<feature type="compositionally biased region" description="Basic and acidic residues" evidence="1">
    <location>
        <begin position="1912"/>
        <end position="1931"/>
    </location>
</feature>
<comment type="caution">
    <text evidence="3">The sequence shown here is derived from an EMBL/GenBank/DDBJ whole genome shotgun (WGS) entry which is preliminary data.</text>
</comment>
<feature type="region of interest" description="Disordered" evidence="1">
    <location>
        <begin position="2074"/>
        <end position="2160"/>
    </location>
</feature>
<organism evidence="3 4">
    <name type="scientific">Toxoplasma gondii GAB2-2007-GAL-DOM2</name>
    <dbReference type="NCBI Taxonomy" id="1130820"/>
    <lineage>
        <taxon>Eukaryota</taxon>
        <taxon>Sar</taxon>
        <taxon>Alveolata</taxon>
        <taxon>Apicomplexa</taxon>
        <taxon>Conoidasida</taxon>
        <taxon>Coccidia</taxon>
        <taxon>Eucoccidiorida</taxon>
        <taxon>Eimeriorina</taxon>
        <taxon>Sarcocystidae</taxon>
        <taxon>Toxoplasma</taxon>
    </lineage>
</organism>
<feature type="region of interest" description="Disordered" evidence="1">
    <location>
        <begin position="785"/>
        <end position="820"/>
    </location>
</feature>
<evidence type="ECO:0000313" key="3">
    <source>
        <dbReference type="EMBL" id="KFG30280.1"/>
    </source>
</evidence>
<feature type="region of interest" description="Disordered" evidence="1">
    <location>
        <begin position="2014"/>
        <end position="2044"/>
    </location>
</feature>
<feature type="compositionally biased region" description="Basic residues" evidence="1">
    <location>
        <begin position="954"/>
        <end position="963"/>
    </location>
</feature>
<feature type="compositionally biased region" description="Basic and acidic residues" evidence="1">
    <location>
        <begin position="2148"/>
        <end position="2158"/>
    </location>
</feature>
<feature type="compositionally biased region" description="Basic and acidic residues" evidence="1">
    <location>
        <begin position="423"/>
        <end position="454"/>
    </location>
</feature>
<feature type="region of interest" description="Disordered" evidence="1">
    <location>
        <begin position="1171"/>
        <end position="1220"/>
    </location>
</feature>
<evidence type="ECO:0000313" key="4">
    <source>
        <dbReference type="Proteomes" id="UP000028837"/>
    </source>
</evidence>
<feature type="region of interest" description="Disordered" evidence="1">
    <location>
        <begin position="1808"/>
        <end position="1993"/>
    </location>
</feature>
<feature type="compositionally biased region" description="Polar residues" evidence="1">
    <location>
        <begin position="1356"/>
        <end position="1379"/>
    </location>
</feature>
<feature type="region of interest" description="Disordered" evidence="1">
    <location>
        <begin position="869"/>
        <end position="900"/>
    </location>
</feature>
<sequence>MLSSLLLSQLNAVLCQVFETISRQQVEASLLGGKLVLKKLRLKERILASYSLPICVTYGVLKELRVQVNWFRLLSHPVVVEADGLLVVATTIPTNEWDVAVERDNLSEQKKLRLATDEVLTYAKIDRSIATRFLYKLAYTLIGRVECNENWEPYKGEGGLDSSLAPLRGEQGLYDETSADEETAPQTDYCFFPPAAKPDHHQHRCCYGDSCDVQSRRRAGKSSSFRPSFAPGFPNSSLWTWTKRLITASISSLSGGSDWPEESSSWAGFATLSQTDEILFRKIVVAGSAIYIDSLTPAGPCSPWLPQPASARKALLLRLTKMRAQAQSSQRWSSDLSDPHRSSQHAVRPTGPTNKNHEKPDILHDGAEQLSPDSNYLHNDDLRGLSNTPPSVSSCGTDCTDSVEQGNPGSSLLPPKSRKHYQPHQEDCRVSSPREDPPRRREDSSNKGEQRAEKGSSASQRRPFESRQYRRRGETRDGQRKAGEHPVADTEVLTGSRTDEWIDRSRHRVARRRGKLTGFESADFASKGDAPERILARRVVDNHAGALRLDGGCDANGVVDSVRDPQDRSPVSVCNGDPQGTTPLLGSKATQDGTGRRRCEDDTDMDNPDKRPLLTVYDLYTHEEMTLRAEASAPQHQYLYRPGRLELRVRMLSRPAQAVPGSFAFSDRIFYRPLRAIADLGCFSKVFRGSRGDVSARRKQPPAEEQRNYFLAWRRRLLAKTSTYLGTHGRYSQLKSFLQDTLGGTQAATPDAGILSSLLDETDEVTTEPLSFPLNALAPRRSVPGVNALGHHPSPCLQSPSEADERQNENGKARGTAEAEGRVATHVHVPILAERMPPERQAELRGGAGVPEAMTEAPEELSGLLPPFMESNAETNQGHNDTEPRGGDVERGYRRKTRHDRDDQCIATFEETYWVDDILRIRTEALESLKGLMQEGEESQDQVRQPENGAPTGRTKKKKKRGDHSRLRGAGLSFWDQDRNKRGKQNKSLSLEKTGQMPIRTVGSNVGETPFRREEDGHETPSDLFFYPAQESPSLCENSGNPTTFATLDSPAESWTIWGTEEKNSSLEKRRETVPGTGPVCEDDSAPVRFTSSPYSDKICRGAEASPPQRTAADDTDEVNQKTGNSQDNIGGRPSGDRPPSCVFSIFRDRLKEASISSPLDAPLSWQMGSRESAATVNGHDEEETGDFWTGDEYSGQEEQDTEEDEAAGRLRPPPSCSRAHLRKNGRSLFDEGRSSTCVAFQDVSIEDFLSPDLAHRTVLRTLAPPEAGCPFLAGPSSLGSASLSSPLASLPSPCYASSALPCTGPLPGGSGQRSVCSHGGSSSFSAHFQSTLVAGATDAEQAAERDSSSCDPRVPSSTYSRWSTGCQHKATSYVSSGLTRPDPTSPSLSAQCVSRGAERDRGNSSGEEPLPSFSAVAAWTPHPYSGDSLCSGAAASRRLSSSASPPSSSLGSSLPSPPFRPSRLEARSAASGLFSSFFGSAAADPGPAMFPPSQGDTQGGWLRWDMWAKRQKSTPDSLLYVHLKDSILVTLSPAAALRMVQVLLKALEPMERRYLLARMEGTAREAVTRQETYLAEMALGNSSHSCSDLCVVLEAPCRLLLPFHESIEASEGLLFSCGAVCVDSHLQLPRVDATELSASSFSPLHSSSESSSRLGAPLSMRATSVQGNTRGWASAHANSTTTREIASLPGPSGDERREEHERLRIGENPDEWNMSGAKQQGKNMQSVPAVSPFPSLLLCSERLFDRYAFGCGDCTVLRVGNASAFDYFLSFACTCSSCGELLAALSASDPATKETCSRLSETGLAVPASCRPLSPSKPRVGPEGETDERNRRGRNDGRELWGRDEESEQVVSGSSLRDSKNEQRDEASTADRKRGQGRSFTFSRGERGSRRLSDSSRLLVKSPSAASPSERVYRGNEGIQREENKMTASKDRRRHSGERRSRGSRVSPLTSVHAESFPTHGRHTLTDSYSSSEQVLGSSTSSLRTRKGERDTLSALVSSPALGFEYTEAGTAEKKQNVDCPSPSSLHGSSLPHHEDSSPQGLRALLPSDTVNVLDEVPGHEISLNCMRLRKRSANTPGCRSGHEASDMRKRRRAEGAEEGEGVSDEEKPSEERKGKRGRGNAENTGDKGREASTESPPRRRRVSASADKRSSQRGDHSPLYLLYPTSFRLFVDVCHLTRAQGLPAFRLMLRDDNLIGYDLGVA</sequence>